<evidence type="ECO:0000313" key="18">
    <source>
        <dbReference type="EMBL" id="KAG5420682.1"/>
    </source>
</evidence>
<keyword evidence="10" id="KW-0333">Golgi apparatus</keyword>
<dbReference type="Gene3D" id="3.30.450.50">
    <property type="entry name" value="Longin domain"/>
    <property type="match status" value="1"/>
</dbReference>
<keyword evidence="19" id="KW-1185">Reference proteome</keyword>
<comment type="subcellular location">
    <subcellularLocation>
        <location evidence="1">Endoplasmic reticulum membrane</location>
        <topology evidence="1">Single-pass type IV membrane protein</topology>
    </subcellularLocation>
    <subcellularLocation>
        <location evidence="2">Golgi apparatus membrane</location>
        <topology evidence="2">Single-pass type IV membrane protein</topology>
    </subcellularLocation>
</comment>
<dbReference type="GO" id="GO:0005484">
    <property type="term" value="F:SNAP receptor activity"/>
    <property type="evidence" value="ECO:0007669"/>
    <property type="project" value="InterPro"/>
</dbReference>
<evidence type="ECO:0000256" key="4">
    <source>
        <dbReference type="ARBA" id="ARBA00022448"/>
    </source>
</evidence>
<dbReference type="Pfam" id="PF13774">
    <property type="entry name" value="Longin"/>
    <property type="match status" value="1"/>
</dbReference>
<keyword evidence="4" id="KW-0813">Transport</keyword>
<dbReference type="PROSITE" id="PS50859">
    <property type="entry name" value="LONGIN"/>
    <property type="match status" value="1"/>
</dbReference>
<evidence type="ECO:0000259" key="16">
    <source>
        <dbReference type="PROSITE" id="PS50859"/>
    </source>
</evidence>
<keyword evidence="11 14" id="KW-0175">Coiled coil</keyword>
<protein>
    <recommendedName>
        <fullName evidence="13">Protein transport protein SEC22</fullName>
    </recommendedName>
</protein>
<accession>A0A8H8DCV0</accession>
<evidence type="ECO:0000256" key="13">
    <source>
        <dbReference type="ARBA" id="ARBA00024249"/>
    </source>
</evidence>
<keyword evidence="9 15" id="KW-1133">Transmembrane helix</keyword>
<evidence type="ECO:0000256" key="1">
    <source>
        <dbReference type="ARBA" id="ARBA00004163"/>
    </source>
</evidence>
<evidence type="ECO:0000256" key="7">
    <source>
        <dbReference type="ARBA" id="ARBA00022892"/>
    </source>
</evidence>
<dbReference type="FunFam" id="3.30.450.50:FF:000007">
    <property type="entry name" value="SNARE complex subunit SEC22"/>
    <property type="match status" value="1"/>
</dbReference>
<evidence type="ECO:0000256" key="10">
    <source>
        <dbReference type="ARBA" id="ARBA00023034"/>
    </source>
</evidence>
<evidence type="ECO:0000256" key="6">
    <source>
        <dbReference type="ARBA" id="ARBA00022824"/>
    </source>
</evidence>
<keyword evidence="7" id="KW-0931">ER-Golgi transport</keyword>
<dbReference type="CDD" id="cd15866">
    <property type="entry name" value="R-SNARE_SEC22"/>
    <property type="match status" value="1"/>
</dbReference>
<feature type="domain" description="V-SNARE coiled-coil homology" evidence="17">
    <location>
        <begin position="135"/>
        <end position="195"/>
    </location>
</feature>
<sequence length="217" mass="25141">MVESTLIYRYDALPLCGSVDDDNNTNSQALQEQKKKCKILISRITPNSEPQATIESGEFNIHYSISQGIIYLCICKKSYPRKLAFSYLNEIAHEFYNSHGQDALSPTARPFQFTSFDNFLHKTKKIYQDQRAQSNLDKLNDDLADVKKVMTKNIEDLLYRGDSLDKMSDLSSSLKQDSLKYRRRAQRINLEALIRQYVPIIGVGLIFVFICYYLLRR</sequence>
<dbReference type="RefSeq" id="XP_067549798.1">
    <property type="nucleotide sequence ID" value="XM_067691432.1"/>
</dbReference>
<dbReference type="SUPFAM" id="SSF58038">
    <property type="entry name" value="SNARE fusion complex"/>
    <property type="match status" value="1"/>
</dbReference>
<evidence type="ECO:0000256" key="11">
    <source>
        <dbReference type="ARBA" id="ARBA00023054"/>
    </source>
</evidence>
<keyword evidence="12 15" id="KW-0472">Membrane</keyword>
<evidence type="ECO:0000256" key="3">
    <source>
        <dbReference type="ARBA" id="ARBA00008025"/>
    </source>
</evidence>
<gene>
    <name evidence="18" type="ORF">I9W82_002563</name>
</gene>
<dbReference type="InterPro" id="IPR042855">
    <property type="entry name" value="V_SNARE_CC"/>
</dbReference>
<dbReference type="Gene3D" id="1.20.5.110">
    <property type="match status" value="1"/>
</dbReference>
<evidence type="ECO:0000256" key="2">
    <source>
        <dbReference type="ARBA" id="ARBA00004409"/>
    </source>
</evidence>
<dbReference type="OrthoDB" id="1719357at2759"/>
<dbReference type="GO" id="GO:0006888">
    <property type="term" value="P:endoplasmic reticulum to Golgi vesicle-mediated transport"/>
    <property type="evidence" value="ECO:0007669"/>
    <property type="project" value="InterPro"/>
</dbReference>
<dbReference type="SUPFAM" id="SSF64356">
    <property type="entry name" value="SNARE-like"/>
    <property type="match status" value="1"/>
</dbReference>
<dbReference type="CDD" id="cd14824">
    <property type="entry name" value="Longin"/>
    <property type="match status" value="1"/>
</dbReference>
<dbReference type="PROSITE" id="PS50892">
    <property type="entry name" value="V_SNARE"/>
    <property type="match status" value="1"/>
</dbReference>
<dbReference type="GO" id="GO:0000139">
    <property type="term" value="C:Golgi membrane"/>
    <property type="evidence" value="ECO:0007669"/>
    <property type="project" value="UniProtKB-SubCell"/>
</dbReference>
<dbReference type="GO" id="GO:0015031">
    <property type="term" value="P:protein transport"/>
    <property type="evidence" value="ECO:0007669"/>
    <property type="project" value="UniProtKB-KW"/>
</dbReference>
<evidence type="ECO:0000259" key="17">
    <source>
        <dbReference type="PROSITE" id="PS50892"/>
    </source>
</evidence>
<comment type="caution">
    <text evidence="18">The sequence shown here is derived from an EMBL/GenBank/DDBJ whole genome shotgun (WGS) entry which is preliminary data.</text>
</comment>
<keyword evidence="8" id="KW-0653">Protein transport</keyword>
<reference evidence="18 19" key="1">
    <citation type="submission" date="2020-12" db="EMBL/GenBank/DDBJ databases">
        <title>Effect of drift, selection, and recombination on the evolution of hybrid genomes in Candida yeast pathogens.</title>
        <authorList>
            <person name="Mixao V."/>
            <person name="Ksiezopolska E."/>
            <person name="Saus E."/>
            <person name="Boekhout T."/>
            <person name="Gacser A."/>
            <person name="Gabaldon T."/>
        </authorList>
    </citation>
    <scope>NUCLEOTIDE SEQUENCE [LARGE SCALE GENOMIC DNA]</scope>
    <source>
        <strain evidence="18 19">BP57</strain>
    </source>
</reference>
<dbReference type="InterPro" id="IPR044565">
    <property type="entry name" value="Sec22"/>
</dbReference>
<dbReference type="SMART" id="SM01270">
    <property type="entry name" value="Longin"/>
    <property type="match status" value="1"/>
</dbReference>
<dbReference type="Pfam" id="PF00957">
    <property type="entry name" value="Synaptobrevin"/>
    <property type="match status" value="1"/>
</dbReference>
<keyword evidence="6" id="KW-0256">Endoplasmic reticulum</keyword>
<evidence type="ECO:0000256" key="14">
    <source>
        <dbReference type="PROSITE-ProRule" id="PRU00290"/>
    </source>
</evidence>
<evidence type="ECO:0000256" key="5">
    <source>
        <dbReference type="ARBA" id="ARBA00022692"/>
    </source>
</evidence>
<evidence type="ECO:0000313" key="19">
    <source>
        <dbReference type="Proteomes" id="UP000669133"/>
    </source>
</evidence>
<comment type="similarity">
    <text evidence="3">Belongs to the synaptobrevin family.</text>
</comment>
<dbReference type="Proteomes" id="UP000669133">
    <property type="component" value="Unassembled WGS sequence"/>
</dbReference>
<dbReference type="AlphaFoldDB" id="A0A8H8DCV0"/>
<feature type="transmembrane region" description="Helical" evidence="15">
    <location>
        <begin position="197"/>
        <end position="215"/>
    </location>
</feature>
<feature type="domain" description="Longin" evidence="16">
    <location>
        <begin position="6"/>
        <end position="120"/>
    </location>
</feature>
<dbReference type="InterPro" id="IPR011012">
    <property type="entry name" value="Longin-like_dom_sf"/>
</dbReference>
<dbReference type="EMBL" id="JAEOAQ010000002">
    <property type="protein sequence ID" value="KAG5420682.1"/>
    <property type="molecule type" value="Genomic_DNA"/>
</dbReference>
<evidence type="ECO:0000256" key="15">
    <source>
        <dbReference type="SAM" id="Phobius"/>
    </source>
</evidence>
<organism evidence="18 19">
    <name type="scientific">Candida metapsilosis</name>
    <dbReference type="NCBI Taxonomy" id="273372"/>
    <lineage>
        <taxon>Eukaryota</taxon>
        <taxon>Fungi</taxon>
        <taxon>Dikarya</taxon>
        <taxon>Ascomycota</taxon>
        <taxon>Saccharomycotina</taxon>
        <taxon>Pichiomycetes</taxon>
        <taxon>Debaryomycetaceae</taxon>
        <taxon>Candida/Lodderomyces clade</taxon>
        <taxon>Candida</taxon>
    </lineage>
</organism>
<keyword evidence="5 15" id="KW-0812">Transmembrane</keyword>
<proteinExistence type="inferred from homology"/>
<dbReference type="InterPro" id="IPR010908">
    <property type="entry name" value="Longin_dom"/>
</dbReference>
<dbReference type="GO" id="GO:0005789">
    <property type="term" value="C:endoplasmic reticulum membrane"/>
    <property type="evidence" value="ECO:0007669"/>
    <property type="project" value="UniProtKB-SubCell"/>
</dbReference>
<name>A0A8H8DCV0_9ASCO</name>
<dbReference type="GeneID" id="93651192"/>
<evidence type="ECO:0000256" key="9">
    <source>
        <dbReference type="ARBA" id="ARBA00022989"/>
    </source>
</evidence>
<evidence type="ECO:0000256" key="8">
    <source>
        <dbReference type="ARBA" id="ARBA00022927"/>
    </source>
</evidence>
<dbReference type="PANTHER" id="PTHR45837">
    <property type="entry name" value="VESICLE-TRAFFICKING PROTEIN SEC22B"/>
    <property type="match status" value="1"/>
</dbReference>
<dbReference type="GO" id="GO:0006890">
    <property type="term" value="P:retrograde vesicle-mediated transport, Golgi to endoplasmic reticulum"/>
    <property type="evidence" value="ECO:0007669"/>
    <property type="project" value="InterPro"/>
</dbReference>
<evidence type="ECO:0000256" key="12">
    <source>
        <dbReference type="ARBA" id="ARBA00023136"/>
    </source>
</evidence>